<dbReference type="UniPathway" id="UPA00070">
    <property type="reaction ID" value="UER00119"/>
</dbReference>
<protein>
    <recommendedName>
        <fullName evidence="2">orotate phosphoribosyltransferase</fullName>
        <ecNumber evidence="2">2.4.2.10</ecNumber>
    </recommendedName>
</protein>
<reference evidence="7" key="1">
    <citation type="submission" date="2019-08" db="EMBL/GenBank/DDBJ databases">
        <authorList>
            <person name="Kucharzyk K."/>
            <person name="Murdoch R.W."/>
            <person name="Higgins S."/>
            <person name="Loffler F."/>
        </authorList>
    </citation>
    <scope>NUCLEOTIDE SEQUENCE</scope>
</reference>
<dbReference type="Pfam" id="PF00156">
    <property type="entry name" value="Pribosyltran"/>
    <property type="match status" value="1"/>
</dbReference>
<keyword evidence="3 7" id="KW-0328">Glycosyltransferase</keyword>
<dbReference type="CDD" id="cd06223">
    <property type="entry name" value="PRTases_typeI"/>
    <property type="match status" value="1"/>
</dbReference>
<dbReference type="PANTHER" id="PTHR19278">
    <property type="entry name" value="OROTATE PHOSPHORIBOSYLTRANSFERASE"/>
    <property type="match status" value="1"/>
</dbReference>
<dbReference type="GO" id="GO:0044205">
    <property type="term" value="P:'de novo' UMP biosynthetic process"/>
    <property type="evidence" value="ECO:0007669"/>
    <property type="project" value="UniProtKB-UniPathway"/>
</dbReference>
<dbReference type="PANTHER" id="PTHR19278:SF9">
    <property type="entry name" value="URIDINE 5'-MONOPHOSPHATE SYNTHASE"/>
    <property type="match status" value="1"/>
</dbReference>
<accession>A0A644X9X9</accession>
<feature type="domain" description="Phosphoribosyltransferase" evidence="6">
    <location>
        <begin position="74"/>
        <end position="154"/>
    </location>
</feature>
<dbReference type="AlphaFoldDB" id="A0A644X9X9"/>
<evidence type="ECO:0000256" key="5">
    <source>
        <dbReference type="ARBA" id="ARBA00022975"/>
    </source>
</evidence>
<sequence length="232" mass="24889">MKIITEVTNHYGPLLASMALDLGAIKLQVQQPFTWASGYRMPIYNDNRRLLASAKARSLVCDAFAEMLDCLAFDADNIAGTATAGIPHATTLADRLGKPLSYVRSSGKDHGLGQQIEGLGQSGSYEGARVLLIEDLISTGGSSIKAVEAIVKAGGVCPYTLAIFTYGFDAAVKAFEALDPAAAFHTILDYDVMVDSALKTGYVNNGEARLLSQWREDPFGWGEKHGFKPVVK</sequence>
<evidence type="ECO:0000313" key="7">
    <source>
        <dbReference type="EMBL" id="MPM10924.1"/>
    </source>
</evidence>
<dbReference type="EC" id="2.4.2.10" evidence="2"/>
<evidence type="ECO:0000256" key="2">
    <source>
        <dbReference type="ARBA" id="ARBA00011971"/>
    </source>
</evidence>
<keyword evidence="4 7" id="KW-0808">Transferase</keyword>
<comment type="caution">
    <text evidence="7">The sequence shown here is derived from an EMBL/GenBank/DDBJ whole genome shotgun (WGS) entry which is preliminary data.</text>
</comment>
<organism evidence="7">
    <name type="scientific">bioreactor metagenome</name>
    <dbReference type="NCBI Taxonomy" id="1076179"/>
    <lineage>
        <taxon>unclassified sequences</taxon>
        <taxon>metagenomes</taxon>
        <taxon>ecological metagenomes</taxon>
    </lineage>
</organism>
<evidence type="ECO:0000259" key="6">
    <source>
        <dbReference type="Pfam" id="PF00156"/>
    </source>
</evidence>
<name>A0A644X9X9_9ZZZZ</name>
<proteinExistence type="inferred from homology"/>
<comment type="pathway">
    <text evidence="1">Pyrimidine metabolism; UMP biosynthesis via de novo pathway; UMP from orotate: step 1/2.</text>
</comment>
<dbReference type="GO" id="GO:0004588">
    <property type="term" value="F:orotate phosphoribosyltransferase activity"/>
    <property type="evidence" value="ECO:0007669"/>
    <property type="project" value="UniProtKB-EC"/>
</dbReference>
<dbReference type="EMBL" id="VSSQ01001759">
    <property type="protein sequence ID" value="MPM10924.1"/>
    <property type="molecule type" value="Genomic_DNA"/>
</dbReference>
<evidence type="ECO:0000256" key="3">
    <source>
        <dbReference type="ARBA" id="ARBA00022676"/>
    </source>
</evidence>
<dbReference type="Gene3D" id="3.40.50.2020">
    <property type="match status" value="1"/>
</dbReference>
<dbReference type="InterPro" id="IPR023031">
    <property type="entry name" value="OPRT"/>
</dbReference>
<gene>
    <name evidence="7" type="primary">pyrE_19</name>
    <name evidence="7" type="ORF">SDC9_57261</name>
</gene>
<dbReference type="SUPFAM" id="SSF53271">
    <property type="entry name" value="PRTase-like"/>
    <property type="match status" value="1"/>
</dbReference>
<dbReference type="HAMAP" id="MF_01208">
    <property type="entry name" value="PyrE"/>
    <property type="match status" value="1"/>
</dbReference>
<dbReference type="InterPro" id="IPR029057">
    <property type="entry name" value="PRTase-like"/>
</dbReference>
<evidence type="ECO:0000256" key="1">
    <source>
        <dbReference type="ARBA" id="ARBA00004889"/>
    </source>
</evidence>
<dbReference type="GO" id="GO:0019856">
    <property type="term" value="P:pyrimidine nucleobase biosynthetic process"/>
    <property type="evidence" value="ECO:0007669"/>
    <property type="project" value="TreeGrafter"/>
</dbReference>
<keyword evidence="5" id="KW-0665">Pyrimidine biosynthesis</keyword>
<dbReference type="InterPro" id="IPR000836">
    <property type="entry name" value="PRTase_dom"/>
</dbReference>
<evidence type="ECO:0000256" key="4">
    <source>
        <dbReference type="ARBA" id="ARBA00022679"/>
    </source>
</evidence>